<comment type="caution">
    <text evidence="3">The sequence shown here is derived from an EMBL/GenBank/DDBJ whole genome shotgun (WGS) entry which is preliminary data.</text>
</comment>
<sequence>MEAQEAIVANANYHTRLLNTIAELDYVPSAKNNQSSYIRDLENQVSASKKRIVQLAEKTKKERKEHEALRDATTKRFAHKIMGKREKYEARESKEEREYVEALEREMTERENQVNIQQLLNNANTVMADLTQKQVLYESAQAELQALQYGEIQGSLNAESRAAELLARAAKAMDLCQKSVQEALGYSRYDMWGGGTMADMMERNALRNAQSNAFQVELLVDQAMRESPAVQPVGRVNIAQGSIVSDVFFDNIFTDAAFHNKIKQSAAQVLLANQRLKIEVDAARRRADAAGARLLRAAETLDARRRELDNFRRATFESYAAQNPPPPSYDVVANRPSFPEPAHHDNPTPSHAPMTSDPPPFPTANHEPAPIRSSSPTEMNRMPEARPAEWGSRNPYALAMAEQTRRLSTD</sequence>
<accession>A0A409WPB0</accession>
<evidence type="ECO:0000256" key="1">
    <source>
        <dbReference type="SAM" id="Coils"/>
    </source>
</evidence>
<dbReference type="InParanoid" id="A0A409WPB0"/>
<dbReference type="AlphaFoldDB" id="A0A409WPB0"/>
<evidence type="ECO:0000313" key="4">
    <source>
        <dbReference type="Proteomes" id="UP000283269"/>
    </source>
</evidence>
<protein>
    <submittedName>
        <fullName evidence="3">Uncharacterized protein</fullName>
    </submittedName>
</protein>
<feature type="coiled-coil region" evidence="1">
    <location>
        <begin position="38"/>
        <end position="120"/>
    </location>
</feature>
<feature type="region of interest" description="Disordered" evidence="2">
    <location>
        <begin position="316"/>
        <end position="410"/>
    </location>
</feature>
<keyword evidence="4" id="KW-1185">Reference proteome</keyword>
<evidence type="ECO:0000313" key="3">
    <source>
        <dbReference type="EMBL" id="PPQ80355.1"/>
    </source>
</evidence>
<keyword evidence="1" id="KW-0175">Coiled coil</keyword>
<dbReference type="STRING" id="93625.A0A409WPB0"/>
<name>A0A409WPB0_PSICY</name>
<dbReference type="PANTHER" id="PTHR21974:SF2">
    <property type="entry name" value="RE15880P"/>
    <property type="match status" value="1"/>
</dbReference>
<organism evidence="3 4">
    <name type="scientific">Psilocybe cyanescens</name>
    <dbReference type="NCBI Taxonomy" id="93625"/>
    <lineage>
        <taxon>Eukaryota</taxon>
        <taxon>Fungi</taxon>
        <taxon>Dikarya</taxon>
        <taxon>Basidiomycota</taxon>
        <taxon>Agaricomycotina</taxon>
        <taxon>Agaricomycetes</taxon>
        <taxon>Agaricomycetidae</taxon>
        <taxon>Agaricales</taxon>
        <taxon>Agaricineae</taxon>
        <taxon>Strophariaceae</taxon>
        <taxon>Psilocybe</taxon>
    </lineage>
</organism>
<dbReference type="PANTHER" id="PTHR21974">
    <property type="entry name" value="RE15880P"/>
    <property type="match status" value="1"/>
</dbReference>
<dbReference type="Proteomes" id="UP000283269">
    <property type="component" value="Unassembled WGS sequence"/>
</dbReference>
<dbReference type="EMBL" id="NHYD01003335">
    <property type="protein sequence ID" value="PPQ80355.1"/>
    <property type="molecule type" value="Genomic_DNA"/>
</dbReference>
<evidence type="ECO:0000256" key="2">
    <source>
        <dbReference type="SAM" id="MobiDB-lite"/>
    </source>
</evidence>
<proteinExistence type="predicted"/>
<dbReference type="OrthoDB" id="2562743at2759"/>
<gene>
    <name evidence="3" type="ORF">CVT25_003638</name>
</gene>
<reference evidence="3 4" key="1">
    <citation type="journal article" date="2018" name="Evol. Lett.">
        <title>Horizontal gene cluster transfer increased hallucinogenic mushroom diversity.</title>
        <authorList>
            <person name="Reynolds H.T."/>
            <person name="Vijayakumar V."/>
            <person name="Gluck-Thaler E."/>
            <person name="Korotkin H.B."/>
            <person name="Matheny P.B."/>
            <person name="Slot J.C."/>
        </authorList>
    </citation>
    <scope>NUCLEOTIDE SEQUENCE [LARGE SCALE GENOMIC DNA]</scope>
    <source>
        <strain evidence="3 4">2631</strain>
    </source>
</reference>